<reference evidence="16 17" key="1">
    <citation type="submission" date="2020-08" db="EMBL/GenBank/DDBJ databases">
        <title>Plant Genome Project.</title>
        <authorList>
            <person name="Zhang R.-G."/>
        </authorList>
    </citation>
    <scope>NUCLEOTIDE SEQUENCE [LARGE SCALE GENOMIC DNA]</scope>
    <source>
        <tissue evidence="16">Rhizome</tissue>
    </source>
</reference>
<dbReference type="GO" id="GO:0005634">
    <property type="term" value="C:nucleus"/>
    <property type="evidence" value="ECO:0007669"/>
    <property type="project" value="UniProtKB-SubCell"/>
</dbReference>
<keyword evidence="8" id="KW-0496">Mitochondrion</keyword>
<dbReference type="GO" id="GO:0005739">
    <property type="term" value="C:mitochondrion"/>
    <property type="evidence" value="ECO:0007669"/>
    <property type="project" value="UniProtKB-SubCell"/>
</dbReference>
<sequence length="292" mass="33086">MSSARKGKAPKRSEWNPNLNSCRAEESVAGPSVFTIDGAEEDEILCSSRSLTREEVLRRRSRRVKQLALCYRRQYWALMEEVRVKHRDYYWEYGVSPYECGDKEVEGEDPEQDKGEEDGLNRGRVAEENGEETEATRTGRRVQLGFDEGKGGVGNIGQRKRCAFPGCKTNAMALTNYCHPHILSEKRQTLYKPCIHVIKRSKNGEPITCAKPILVDAIPSLCHIHLPKYQTSISQALRKHGVNIPSGKPVPKFSAIIAESVRQIQAKRKEALKNSSKDTMDQKDEEIQKDEI</sequence>
<feature type="compositionally biased region" description="Acidic residues" evidence="14">
    <location>
        <begin position="105"/>
        <end position="116"/>
    </location>
</feature>
<dbReference type="Proteomes" id="UP000734854">
    <property type="component" value="Unassembled WGS sequence"/>
</dbReference>
<feature type="compositionally biased region" description="Basic and acidic residues" evidence="14">
    <location>
        <begin position="117"/>
        <end position="127"/>
    </location>
</feature>
<name>A0A8J5I5G0_ZINOF</name>
<feature type="region of interest" description="Disordered" evidence="14">
    <location>
        <begin position="267"/>
        <end position="292"/>
    </location>
</feature>
<evidence type="ECO:0000256" key="1">
    <source>
        <dbReference type="ARBA" id="ARBA00004123"/>
    </source>
</evidence>
<evidence type="ECO:0000313" key="16">
    <source>
        <dbReference type="EMBL" id="KAG6536068.1"/>
    </source>
</evidence>
<dbReference type="GO" id="GO:0006325">
    <property type="term" value="P:chromatin organization"/>
    <property type="evidence" value="ECO:0007669"/>
    <property type="project" value="UniProtKB-KW"/>
</dbReference>
<dbReference type="Pfam" id="PF13891">
    <property type="entry name" value="zf-C3HC3H_KANSL2"/>
    <property type="match status" value="1"/>
</dbReference>
<evidence type="ECO:0000256" key="4">
    <source>
        <dbReference type="ARBA" id="ARBA00022499"/>
    </source>
</evidence>
<dbReference type="OrthoDB" id="677315at2759"/>
<comment type="function">
    <text evidence="12">Non-catalytic component of the NSL histone acetyltransferase complex, a multiprotein complex that mediates histone H4 acetylation at 'Lys-5'- and 'Lys-8' (H4K5ac and H4K8ac) at transcription start sites and promotes transcription initiation. Required for NSL complex stability and for transcription of intraciliary transport genes in both ciliated and non-ciliated cells by regulating histone H4 acetylation at 'Lys-5'- and 'Lys-12' (H4K5ac and H4K12ac). This is necessary for cilium assembly in ciliated cells and for organization of the microtubule cytoskeleton in non-ciliated cells. Required within the NSL complex to maintain nuclear architecture stability by promoting KAT8-mediated acetylation of lamin LMNA.</text>
</comment>
<comment type="caution">
    <text evidence="16">The sequence shown here is derived from an EMBL/GenBank/DDBJ whole genome shotgun (WGS) entry which is preliminary data.</text>
</comment>
<comment type="subunit">
    <text evidence="13">Component of the NSL complex at least composed of KAT8/MOF, KANSL1, KANSL2, KANSL3, MCRS1, PHF20, OGT1/OGT, WDR5 and HCFC1.</text>
</comment>
<keyword evidence="4" id="KW-1017">Isopeptide bond</keyword>
<protein>
    <recommendedName>
        <fullName evidence="3">KAT8 regulatory NSL complex subunit 2</fullName>
    </recommendedName>
    <alternativeName>
        <fullName evidence="11">NSL complex protein NSL2</fullName>
    </alternativeName>
    <alternativeName>
        <fullName evidence="10">Non-specific lethal 2 homolog</fullName>
    </alternativeName>
</protein>
<evidence type="ECO:0000256" key="14">
    <source>
        <dbReference type="SAM" id="MobiDB-lite"/>
    </source>
</evidence>
<evidence type="ECO:0000256" key="13">
    <source>
        <dbReference type="ARBA" id="ARBA00093543"/>
    </source>
</evidence>
<proteinExistence type="predicted"/>
<evidence type="ECO:0000313" key="17">
    <source>
        <dbReference type="Proteomes" id="UP000734854"/>
    </source>
</evidence>
<evidence type="ECO:0000256" key="6">
    <source>
        <dbReference type="ARBA" id="ARBA00022843"/>
    </source>
</evidence>
<dbReference type="PANTHER" id="PTHR13453:SF1">
    <property type="entry name" value="KAT8 REGULATORY NSL COMPLEX SUBUNIT 2"/>
    <property type="match status" value="1"/>
</dbReference>
<accession>A0A8J5I5G0</accession>
<dbReference type="PANTHER" id="PTHR13453">
    <property type="entry name" value="KAT8 REGULATORY NSL COMPLEX SUBUNIT 2"/>
    <property type="match status" value="1"/>
</dbReference>
<gene>
    <name evidence="16" type="ORF">ZIOFF_001110</name>
</gene>
<feature type="region of interest" description="Disordered" evidence="14">
    <location>
        <begin position="1"/>
        <end position="21"/>
    </location>
</feature>
<keyword evidence="7" id="KW-0156">Chromatin regulator</keyword>
<evidence type="ECO:0000256" key="7">
    <source>
        <dbReference type="ARBA" id="ARBA00022853"/>
    </source>
</evidence>
<feature type="domain" description="KANL2-like probable zinc-finger" evidence="15">
    <location>
        <begin position="162"/>
        <end position="225"/>
    </location>
</feature>
<feature type="compositionally biased region" description="Basic residues" evidence="14">
    <location>
        <begin position="1"/>
        <end position="10"/>
    </location>
</feature>
<evidence type="ECO:0000256" key="10">
    <source>
        <dbReference type="ARBA" id="ARBA00032947"/>
    </source>
</evidence>
<comment type="subcellular location">
    <subcellularLocation>
        <location evidence="2">Mitochondrion</location>
    </subcellularLocation>
    <subcellularLocation>
        <location evidence="1">Nucleus</location>
    </subcellularLocation>
</comment>
<keyword evidence="9" id="KW-0539">Nucleus</keyword>
<dbReference type="EMBL" id="JACMSC010000001">
    <property type="protein sequence ID" value="KAG6536068.1"/>
    <property type="molecule type" value="Genomic_DNA"/>
</dbReference>
<dbReference type="InterPro" id="IPR025927">
    <property type="entry name" value="Znf_KANL2-like"/>
</dbReference>
<evidence type="ECO:0000256" key="9">
    <source>
        <dbReference type="ARBA" id="ARBA00023242"/>
    </source>
</evidence>
<evidence type="ECO:0000256" key="5">
    <source>
        <dbReference type="ARBA" id="ARBA00022553"/>
    </source>
</evidence>
<evidence type="ECO:0000256" key="11">
    <source>
        <dbReference type="ARBA" id="ARBA00033378"/>
    </source>
</evidence>
<evidence type="ECO:0000256" key="2">
    <source>
        <dbReference type="ARBA" id="ARBA00004173"/>
    </source>
</evidence>
<evidence type="ECO:0000256" key="3">
    <source>
        <dbReference type="ARBA" id="ARBA00015508"/>
    </source>
</evidence>
<keyword evidence="5" id="KW-0597">Phosphoprotein</keyword>
<feature type="region of interest" description="Disordered" evidence="14">
    <location>
        <begin position="102"/>
        <end position="143"/>
    </location>
</feature>
<dbReference type="GO" id="GO:0044545">
    <property type="term" value="C:NSL complex"/>
    <property type="evidence" value="ECO:0007669"/>
    <property type="project" value="TreeGrafter"/>
</dbReference>
<dbReference type="InterPro" id="IPR026316">
    <property type="entry name" value="NSL2"/>
</dbReference>
<organism evidence="16 17">
    <name type="scientific">Zingiber officinale</name>
    <name type="common">Ginger</name>
    <name type="synonym">Amomum zingiber</name>
    <dbReference type="NCBI Taxonomy" id="94328"/>
    <lineage>
        <taxon>Eukaryota</taxon>
        <taxon>Viridiplantae</taxon>
        <taxon>Streptophyta</taxon>
        <taxon>Embryophyta</taxon>
        <taxon>Tracheophyta</taxon>
        <taxon>Spermatophyta</taxon>
        <taxon>Magnoliopsida</taxon>
        <taxon>Liliopsida</taxon>
        <taxon>Zingiberales</taxon>
        <taxon>Zingiberaceae</taxon>
        <taxon>Zingiber</taxon>
    </lineage>
</organism>
<dbReference type="AlphaFoldDB" id="A0A8J5I5G0"/>
<evidence type="ECO:0000256" key="12">
    <source>
        <dbReference type="ARBA" id="ARBA00093359"/>
    </source>
</evidence>
<evidence type="ECO:0000256" key="8">
    <source>
        <dbReference type="ARBA" id="ARBA00023128"/>
    </source>
</evidence>
<keyword evidence="17" id="KW-1185">Reference proteome</keyword>
<evidence type="ECO:0000259" key="15">
    <source>
        <dbReference type="Pfam" id="PF13891"/>
    </source>
</evidence>
<keyword evidence="6" id="KW-0832">Ubl conjugation</keyword>